<proteinExistence type="predicted"/>
<name>A0ABU0YJY2_9PROT</name>
<sequence>MRKLLILAVLAIGLGAASLPALAHHGWSTYDAGTVLTIEAPILAAAYQNPHSAISLKDRAGKEWNVILAPPSRMERRGIAKDALVAGKTVTVVGYPSRTVDGEMRAERIILDGKTIELR</sequence>
<dbReference type="EMBL" id="JAUYVI010000003">
    <property type="protein sequence ID" value="MDQ7248028.1"/>
    <property type="molecule type" value="Genomic_DNA"/>
</dbReference>
<comment type="caution">
    <text evidence="2">The sequence shown here is derived from an EMBL/GenBank/DDBJ whole genome shotgun (WGS) entry which is preliminary data.</text>
</comment>
<gene>
    <name evidence="2" type="ORF">Q8A70_10145</name>
</gene>
<evidence type="ECO:0000313" key="3">
    <source>
        <dbReference type="Proteomes" id="UP001230156"/>
    </source>
</evidence>
<reference evidence="3" key="1">
    <citation type="submission" date="2023-08" db="EMBL/GenBank/DDBJ databases">
        <title>Rhodospirillaceae gen. nov., a novel taxon isolated from the Yangtze River Yuezi River estuary sludge.</title>
        <authorList>
            <person name="Ruan L."/>
        </authorList>
    </citation>
    <scope>NUCLEOTIDE SEQUENCE [LARGE SCALE GENOMIC DNA]</scope>
    <source>
        <strain evidence="3">R-7</strain>
    </source>
</reference>
<evidence type="ECO:0000313" key="2">
    <source>
        <dbReference type="EMBL" id="MDQ7248028.1"/>
    </source>
</evidence>
<accession>A0ABU0YJY2</accession>
<dbReference type="Proteomes" id="UP001230156">
    <property type="component" value="Unassembled WGS sequence"/>
</dbReference>
<dbReference type="InterPro" id="IPR046150">
    <property type="entry name" value="DUF6152"/>
</dbReference>
<protein>
    <submittedName>
        <fullName evidence="2">DUF6152 family protein</fullName>
    </submittedName>
</protein>
<feature type="chain" id="PRO_5045252400" evidence="1">
    <location>
        <begin position="24"/>
        <end position="119"/>
    </location>
</feature>
<evidence type="ECO:0000256" key="1">
    <source>
        <dbReference type="SAM" id="SignalP"/>
    </source>
</evidence>
<keyword evidence="1" id="KW-0732">Signal</keyword>
<organism evidence="2 3">
    <name type="scientific">Dongia sedimenti</name>
    <dbReference type="NCBI Taxonomy" id="3064282"/>
    <lineage>
        <taxon>Bacteria</taxon>
        <taxon>Pseudomonadati</taxon>
        <taxon>Pseudomonadota</taxon>
        <taxon>Alphaproteobacteria</taxon>
        <taxon>Rhodospirillales</taxon>
        <taxon>Dongiaceae</taxon>
        <taxon>Dongia</taxon>
    </lineage>
</organism>
<feature type="signal peptide" evidence="1">
    <location>
        <begin position="1"/>
        <end position="23"/>
    </location>
</feature>
<dbReference type="RefSeq" id="WP_379955472.1">
    <property type="nucleotide sequence ID" value="NZ_JAUYVI010000003.1"/>
</dbReference>
<keyword evidence="3" id="KW-1185">Reference proteome</keyword>
<dbReference type="Pfam" id="PF19649">
    <property type="entry name" value="DUF6152"/>
    <property type="match status" value="1"/>
</dbReference>